<evidence type="ECO:0000256" key="2">
    <source>
        <dbReference type="ARBA" id="ARBA00022723"/>
    </source>
</evidence>
<proteinExistence type="predicted"/>
<dbReference type="PANTHER" id="PTHR33146">
    <property type="entry name" value="ENDONUCLEASE 4"/>
    <property type="match status" value="1"/>
</dbReference>
<keyword evidence="4" id="KW-0378">Hydrolase</keyword>
<evidence type="ECO:0000256" key="4">
    <source>
        <dbReference type="ARBA" id="ARBA00022801"/>
    </source>
</evidence>
<reference evidence="7 8" key="1">
    <citation type="submission" date="2018-03" db="EMBL/GenBank/DDBJ databases">
        <title>Genomic Encyclopedia of Archaeal and Bacterial Type Strains, Phase II (KMG-II): from individual species to whole genera.</title>
        <authorList>
            <person name="Goeker M."/>
        </authorList>
    </citation>
    <scope>NUCLEOTIDE SEQUENCE [LARGE SCALE GENOMIC DNA]</scope>
    <source>
        <strain evidence="7 8">DSM 28057</strain>
    </source>
</reference>
<evidence type="ECO:0000256" key="3">
    <source>
        <dbReference type="ARBA" id="ARBA00022759"/>
    </source>
</evidence>
<dbReference type="CDD" id="cd11010">
    <property type="entry name" value="S1-P1_nuclease"/>
    <property type="match status" value="1"/>
</dbReference>
<dbReference type="EMBL" id="PYGF01000007">
    <property type="protein sequence ID" value="PSL03336.1"/>
    <property type="molecule type" value="Genomic_DNA"/>
</dbReference>
<dbReference type="Gene3D" id="1.10.575.10">
    <property type="entry name" value="P1 Nuclease"/>
    <property type="match status" value="1"/>
</dbReference>
<dbReference type="SUPFAM" id="SSF48537">
    <property type="entry name" value="Phospholipase C/P1 nuclease"/>
    <property type="match status" value="1"/>
</dbReference>
<keyword evidence="8" id="KW-1185">Reference proteome</keyword>
<keyword evidence="3" id="KW-0255">Endonuclease</keyword>
<dbReference type="Pfam" id="PF02265">
    <property type="entry name" value="S1-P1_nuclease"/>
    <property type="match status" value="1"/>
</dbReference>
<name>A0A2P8E1J6_9BACT</name>
<dbReference type="PANTHER" id="PTHR33146:SF26">
    <property type="entry name" value="ENDONUCLEASE 4"/>
    <property type="match status" value="1"/>
</dbReference>
<dbReference type="InterPro" id="IPR003154">
    <property type="entry name" value="S1/P1nuclease"/>
</dbReference>
<accession>A0A2P8E1J6</accession>
<evidence type="ECO:0000256" key="6">
    <source>
        <dbReference type="ARBA" id="ARBA00023180"/>
    </source>
</evidence>
<protein>
    <submittedName>
        <fullName evidence="7">S1/P1 nuclease</fullName>
    </submittedName>
</protein>
<dbReference type="Proteomes" id="UP000240708">
    <property type="component" value="Unassembled WGS sequence"/>
</dbReference>
<keyword evidence="5" id="KW-1015">Disulfide bond</keyword>
<dbReference type="GO" id="GO:0046872">
    <property type="term" value="F:metal ion binding"/>
    <property type="evidence" value="ECO:0007669"/>
    <property type="project" value="UniProtKB-KW"/>
</dbReference>
<dbReference type="GO" id="GO:0006308">
    <property type="term" value="P:DNA catabolic process"/>
    <property type="evidence" value="ECO:0007669"/>
    <property type="project" value="InterPro"/>
</dbReference>
<evidence type="ECO:0000256" key="1">
    <source>
        <dbReference type="ARBA" id="ARBA00022722"/>
    </source>
</evidence>
<keyword evidence="2" id="KW-0479">Metal-binding</keyword>
<evidence type="ECO:0000313" key="7">
    <source>
        <dbReference type="EMBL" id="PSL03336.1"/>
    </source>
</evidence>
<gene>
    <name evidence="7" type="ORF">CLV48_10754</name>
</gene>
<organism evidence="7 8">
    <name type="scientific">Cecembia rubra</name>
    <dbReference type="NCBI Taxonomy" id="1485585"/>
    <lineage>
        <taxon>Bacteria</taxon>
        <taxon>Pseudomonadati</taxon>
        <taxon>Bacteroidota</taxon>
        <taxon>Cytophagia</taxon>
        <taxon>Cytophagales</taxon>
        <taxon>Cyclobacteriaceae</taxon>
        <taxon>Cecembia</taxon>
    </lineage>
</organism>
<dbReference type="GO" id="GO:0003676">
    <property type="term" value="F:nucleic acid binding"/>
    <property type="evidence" value="ECO:0007669"/>
    <property type="project" value="InterPro"/>
</dbReference>
<evidence type="ECO:0000313" key="8">
    <source>
        <dbReference type="Proteomes" id="UP000240708"/>
    </source>
</evidence>
<dbReference type="GO" id="GO:0016788">
    <property type="term" value="F:hydrolase activity, acting on ester bonds"/>
    <property type="evidence" value="ECO:0007669"/>
    <property type="project" value="InterPro"/>
</dbReference>
<dbReference type="GO" id="GO:0004519">
    <property type="term" value="F:endonuclease activity"/>
    <property type="evidence" value="ECO:0007669"/>
    <property type="project" value="UniProtKB-KW"/>
</dbReference>
<keyword evidence="6" id="KW-0325">Glycoprotein</keyword>
<dbReference type="AlphaFoldDB" id="A0A2P8E1J6"/>
<comment type="caution">
    <text evidence="7">The sequence shown here is derived from an EMBL/GenBank/DDBJ whole genome shotgun (WGS) entry which is preliminary data.</text>
</comment>
<dbReference type="InterPro" id="IPR008947">
    <property type="entry name" value="PLipase_C/P1_nuclease_dom_sf"/>
</dbReference>
<sequence>MGIVPVSLMFQFISTVFQAYIYQHMKTTKQLTLAILLVISTQSSSFAWGAIGHYVIGKLAEWQMKPQTVEKVEAILNKESISGVGVWMDNIRSDKKYEYTYTWHWVTTANGEYDPSIQEPTGDAYSAFLKIKETLKKGGLSAEEERDQLRMLIHIVGDLHQPFHVGKPGDRGGNDVKVSYFNKETNIHSVWDSDLIENKKMSYSEIATELQKRISPELVGHYNSKTPADWLREAVAIRPAMYDIPANGRIGYEYIYKHYHHVEERLIAAGIRLALVLEEIYGS</sequence>
<evidence type="ECO:0000256" key="5">
    <source>
        <dbReference type="ARBA" id="ARBA00023157"/>
    </source>
</evidence>
<keyword evidence="1" id="KW-0540">Nuclease</keyword>